<dbReference type="InterPro" id="IPR039565">
    <property type="entry name" value="BamD-like"/>
</dbReference>
<dbReference type="EMBL" id="CP102294">
    <property type="protein sequence ID" value="UWN57759.1"/>
    <property type="molecule type" value="Genomic_DNA"/>
</dbReference>
<keyword evidence="3" id="KW-0998">Cell outer membrane</keyword>
<gene>
    <name evidence="6" type="primary">bamD</name>
    <name evidence="6" type="ORF">NQ491_02985</name>
</gene>
<protein>
    <submittedName>
        <fullName evidence="6">Outer membrane protein assembly factor BamD</fullName>
    </submittedName>
</protein>
<accession>A0ABY5V1X6</accession>
<organism evidence="6 7">
    <name type="scientific">Alistipes ihumii AP11</name>
    <dbReference type="NCBI Taxonomy" id="1211813"/>
    <lineage>
        <taxon>Bacteria</taxon>
        <taxon>Pseudomonadati</taxon>
        <taxon>Bacteroidota</taxon>
        <taxon>Bacteroidia</taxon>
        <taxon>Bacteroidales</taxon>
        <taxon>Rikenellaceae</taxon>
        <taxon>Alistipes</taxon>
    </lineage>
</organism>
<feature type="compositionally biased region" description="Low complexity" evidence="4">
    <location>
        <begin position="269"/>
        <end position="282"/>
    </location>
</feature>
<evidence type="ECO:0000313" key="6">
    <source>
        <dbReference type="EMBL" id="UWN57759.1"/>
    </source>
</evidence>
<dbReference type="NCBIfam" id="TIGR03302">
    <property type="entry name" value="OM_YfiO"/>
    <property type="match status" value="1"/>
</dbReference>
<proteinExistence type="predicted"/>
<dbReference type="InterPro" id="IPR017689">
    <property type="entry name" value="BamD"/>
</dbReference>
<feature type="compositionally biased region" description="Basic and acidic residues" evidence="4">
    <location>
        <begin position="283"/>
        <end position="292"/>
    </location>
</feature>
<feature type="domain" description="Outer membrane lipoprotein BamD-like" evidence="5">
    <location>
        <begin position="33"/>
        <end position="174"/>
    </location>
</feature>
<keyword evidence="2" id="KW-0472">Membrane</keyword>
<name>A0ABY5V1X6_9BACT</name>
<dbReference type="RefSeq" id="WP_034282517.1">
    <property type="nucleotide sequence ID" value="NZ_CAPH01000003.1"/>
</dbReference>
<evidence type="ECO:0000256" key="3">
    <source>
        <dbReference type="ARBA" id="ARBA00023237"/>
    </source>
</evidence>
<keyword evidence="1" id="KW-0732">Signal</keyword>
<dbReference type="GeneID" id="82890665"/>
<evidence type="ECO:0000259" key="5">
    <source>
        <dbReference type="Pfam" id="PF13525"/>
    </source>
</evidence>
<feature type="region of interest" description="Disordered" evidence="4">
    <location>
        <begin position="264"/>
        <end position="292"/>
    </location>
</feature>
<dbReference type="Gene3D" id="1.25.40.10">
    <property type="entry name" value="Tetratricopeptide repeat domain"/>
    <property type="match status" value="1"/>
</dbReference>
<evidence type="ECO:0000256" key="1">
    <source>
        <dbReference type="ARBA" id="ARBA00022729"/>
    </source>
</evidence>
<dbReference type="Pfam" id="PF13525">
    <property type="entry name" value="YfiO"/>
    <property type="match status" value="1"/>
</dbReference>
<reference evidence="6" key="1">
    <citation type="journal article" date="2022" name="Cell">
        <title>Design, construction, and in vivo augmentation of a complex gut microbiome.</title>
        <authorList>
            <person name="Cheng A.G."/>
            <person name="Ho P.Y."/>
            <person name="Aranda-Diaz A."/>
            <person name="Jain S."/>
            <person name="Yu F.B."/>
            <person name="Meng X."/>
            <person name="Wang M."/>
            <person name="Iakiviak M."/>
            <person name="Nagashima K."/>
            <person name="Zhao A."/>
            <person name="Murugkar P."/>
            <person name="Patil A."/>
            <person name="Atabakhsh K."/>
            <person name="Weakley A."/>
            <person name="Yan J."/>
            <person name="Brumbaugh A.R."/>
            <person name="Higginbottom S."/>
            <person name="Dimas A."/>
            <person name="Shiver A.L."/>
            <person name="Deutschbauer A."/>
            <person name="Neff N."/>
            <person name="Sonnenburg J.L."/>
            <person name="Huang K.C."/>
            <person name="Fischbach M.A."/>
        </authorList>
    </citation>
    <scope>NUCLEOTIDE SEQUENCE</scope>
    <source>
        <strain evidence="6">AP11</strain>
    </source>
</reference>
<dbReference type="PROSITE" id="PS51257">
    <property type="entry name" value="PROKAR_LIPOPROTEIN"/>
    <property type="match status" value="1"/>
</dbReference>
<sequence>MRIDVNKALVVLAGVTAASCSGYSKVLKSNDSNLKYQTAIEYTDKGKYNKALTLFQDVAHVYAQSARADTLAYYTGLCYYKSGDFVSSAELFDGFRRRFGRSPFLEDAEYMYAKGFYFSSPKPEYDQTATHQALQAITEYLDRYPNSVKKDQLIENMIELRQKLYDKAFMNAKVYYDIGYYNSAVTALQNAIDMYPESGHREELAYLIVSAHCLYARNSVASLQRQRYLDTQNAYYNFVDQYPDSKYKKEVDKMLEEAKKHLAKYGDLQNGSNSDNTNQSDNSETKDGNQEK</sequence>
<evidence type="ECO:0000256" key="4">
    <source>
        <dbReference type="SAM" id="MobiDB-lite"/>
    </source>
</evidence>
<dbReference type="InterPro" id="IPR011990">
    <property type="entry name" value="TPR-like_helical_dom_sf"/>
</dbReference>
<dbReference type="SUPFAM" id="SSF48452">
    <property type="entry name" value="TPR-like"/>
    <property type="match status" value="2"/>
</dbReference>
<dbReference type="Proteomes" id="UP001059295">
    <property type="component" value="Chromosome"/>
</dbReference>
<evidence type="ECO:0000256" key="2">
    <source>
        <dbReference type="ARBA" id="ARBA00023136"/>
    </source>
</evidence>
<keyword evidence="7" id="KW-1185">Reference proteome</keyword>
<evidence type="ECO:0000313" key="7">
    <source>
        <dbReference type="Proteomes" id="UP001059295"/>
    </source>
</evidence>